<evidence type="ECO:0000256" key="2">
    <source>
        <dbReference type="SAM" id="Phobius"/>
    </source>
</evidence>
<reference evidence="3" key="1">
    <citation type="submission" date="2022-10" db="EMBL/GenBank/DDBJ databases">
        <title>Complete genome sequence of Schlegelella aquatica LMG 23380.</title>
        <authorList>
            <person name="Musilova J."/>
            <person name="Kourilova X."/>
            <person name="Bezdicek M."/>
            <person name="Hermankova K."/>
            <person name="Obruca S."/>
            <person name="Sedlar K."/>
        </authorList>
    </citation>
    <scope>NUCLEOTIDE SEQUENCE</scope>
    <source>
        <strain evidence="3">LMG 23380</strain>
    </source>
</reference>
<protein>
    <recommendedName>
        <fullName evidence="5">DUF1640 domain-containing protein</fullName>
    </recommendedName>
</protein>
<name>A0ABY6MS05_9BURK</name>
<evidence type="ECO:0000313" key="4">
    <source>
        <dbReference type="Proteomes" id="UP001163266"/>
    </source>
</evidence>
<evidence type="ECO:0008006" key="5">
    <source>
        <dbReference type="Google" id="ProtNLM"/>
    </source>
</evidence>
<keyword evidence="2" id="KW-0472">Membrane</keyword>
<gene>
    <name evidence="3" type="ORF">OMP39_14210</name>
</gene>
<evidence type="ECO:0000256" key="1">
    <source>
        <dbReference type="SAM" id="Coils"/>
    </source>
</evidence>
<dbReference type="EMBL" id="CP110257">
    <property type="protein sequence ID" value="UZD54796.1"/>
    <property type="molecule type" value="Genomic_DNA"/>
</dbReference>
<accession>A0ABY6MS05</accession>
<sequence>MPINWITAFKLIPWSDVIEATPKLVRGARQLWERTQRRETSEALGGSGASQADRLAALERTVQELQEELRSSTQLLEQLAEHNARLVDAVARLRVRTRVLLVLAALAGAAAAGAWWRLAG</sequence>
<feature type="transmembrane region" description="Helical" evidence="2">
    <location>
        <begin position="99"/>
        <end position="118"/>
    </location>
</feature>
<organism evidence="3 4">
    <name type="scientific">Caldimonas aquatica</name>
    <dbReference type="NCBI Taxonomy" id="376175"/>
    <lineage>
        <taxon>Bacteria</taxon>
        <taxon>Pseudomonadati</taxon>
        <taxon>Pseudomonadota</taxon>
        <taxon>Betaproteobacteria</taxon>
        <taxon>Burkholderiales</taxon>
        <taxon>Sphaerotilaceae</taxon>
        <taxon>Caldimonas</taxon>
    </lineage>
</organism>
<dbReference type="Proteomes" id="UP001163266">
    <property type="component" value="Chromosome"/>
</dbReference>
<keyword evidence="1" id="KW-0175">Coiled coil</keyword>
<keyword evidence="4" id="KW-1185">Reference proteome</keyword>
<keyword evidence="2" id="KW-1133">Transmembrane helix</keyword>
<feature type="coiled-coil region" evidence="1">
    <location>
        <begin position="48"/>
        <end position="96"/>
    </location>
</feature>
<proteinExistence type="predicted"/>
<keyword evidence="2" id="KW-0812">Transmembrane</keyword>
<dbReference type="RefSeq" id="WP_264892444.1">
    <property type="nucleotide sequence ID" value="NZ_CP110257.1"/>
</dbReference>
<evidence type="ECO:0000313" key="3">
    <source>
        <dbReference type="EMBL" id="UZD54796.1"/>
    </source>
</evidence>